<dbReference type="InterPro" id="IPR018755">
    <property type="entry name" value="Phage_Mu_Gp48"/>
</dbReference>
<dbReference type="Proteomes" id="UP000306509">
    <property type="component" value="Unassembled WGS sequence"/>
</dbReference>
<dbReference type="AlphaFoldDB" id="A0A4U8Q574"/>
<protein>
    <recommendedName>
        <fullName evidence="3">DUF2313 domain-containing protein</fullName>
    </recommendedName>
</protein>
<name>A0A4U8Q574_9FIRM</name>
<organism evidence="1 2">
    <name type="scientific">Robinsoniella peoriensis</name>
    <dbReference type="NCBI Taxonomy" id="180332"/>
    <lineage>
        <taxon>Bacteria</taxon>
        <taxon>Bacillati</taxon>
        <taxon>Bacillota</taxon>
        <taxon>Clostridia</taxon>
        <taxon>Lachnospirales</taxon>
        <taxon>Lachnospiraceae</taxon>
        <taxon>Robinsoniella</taxon>
    </lineage>
</organism>
<dbReference type="EMBL" id="QGQD01000060">
    <property type="protein sequence ID" value="TLC99999.1"/>
    <property type="molecule type" value="Genomic_DNA"/>
</dbReference>
<dbReference type="RefSeq" id="WP_138002825.1">
    <property type="nucleotide sequence ID" value="NZ_QGQD01000060.1"/>
</dbReference>
<accession>A0A4U8Q574</accession>
<keyword evidence="2" id="KW-1185">Reference proteome</keyword>
<dbReference type="Pfam" id="PF10076">
    <property type="entry name" value="Phage_Mu_Gp48"/>
    <property type="match status" value="1"/>
</dbReference>
<evidence type="ECO:0000313" key="2">
    <source>
        <dbReference type="Proteomes" id="UP000306509"/>
    </source>
</evidence>
<evidence type="ECO:0000313" key="1">
    <source>
        <dbReference type="EMBL" id="TLC99999.1"/>
    </source>
</evidence>
<gene>
    <name evidence="1" type="ORF">DSM106044_03090</name>
</gene>
<sequence>MDRKIIDYLPDYMKEYREIHSITDAVQLLLKELYDKIYQSLDNNFLADADKEGIARYEKILKIVPTESSLLEARRFKVQSSFLDYSNYTLYSLKQYLDSILGNNGYEVELQSRIYTLVVKIKLSEKYKFDVVMDYPI</sequence>
<comment type="caution">
    <text evidence="1">The sequence shown here is derived from an EMBL/GenBank/DDBJ whole genome shotgun (WGS) entry which is preliminary data.</text>
</comment>
<proteinExistence type="predicted"/>
<evidence type="ECO:0008006" key="3">
    <source>
        <dbReference type="Google" id="ProtNLM"/>
    </source>
</evidence>
<reference evidence="1 2" key="1">
    <citation type="journal article" date="2019" name="Anaerobe">
        <title>Detection of Robinsoniella peoriensis in multiple bone samples of a trauma patient.</title>
        <authorList>
            <person name="Schrottner P."/>
            <person name="Hartwich K."/>
            <person name="Bunk B."/>
            <person name="Schober I."/>
            <person name="Helbig S."/>
            <person name="Rudolph W.W."/>
            <person name="Gunzer F."/>
        </authorList>
    </citation>
    <scope>NUCLEOTIDE SEQUENCE [LARGE SCALE GENOMIC DNA]</scope>
    <source>
        <strain evidence="1 2">DSM 106044</strain>
    </source>
</reference>